<dbReference type="EC" id="1.4.4.2" evidence="7"/>
<dbReference type="InterPro" id="IPR015424">
    <property type="entry name" value="PyrdxlP-dep_Trfase"/>
</dbReference>
<dbReference type="InterPro" id="IPR015421">
    <property type="entry name" value="PyrdxlP-dep_Trfase_major"/>
</dbReference>
<comment type="function">
    <text evidence="7">The glycine cleavage system catalyzes the degradation of glycine.</text>
</comment>
<keyword evidence="7" id="KW-0496">Mitochondrion</keyword>
<protein>
    <recommendedName>
        <fullName evidence="7">Glycine cleavage system P protein</fullName>
        <ecNumber evidence="7">1.4.4.2</ecNumber>
    </recommendedName>
</protein>
<dbReference type="GO" id="GO:0005960">
    <property type="term" value="C:glycine cleavage complex"/>
    <property type="evidence" value="ECO:0007669"/>
    <property type="project" value="TreeGrafter"/>
</dbReference>
<evidence type="ECO:0000256" key="1">
    <source>
        <dbReference type="ARBA" id="ARBA00001933"/>
    </source>
</evidence>
<name>A0A5N5QTH2_9AGAM</name>
<dbReference type="InterPro" id="IPR049315">
    <property type="entry name" value="GDC-P_N"/>
</dbReference>
<dbReference type="OrthoDB" id="6537869at2759"/>
<evidence type="ECO:0000256" key="4">
    <source>
        <dbReference type="ARBA" id="ARBA00023002"/>
    </source>
</evidence>
<dbReference type="InterPro" id="IPR020581">
    <property type="entry name" value="GDC_P"/>
</dbReference>
<dbReference type="GO" id="GO:0016594">
    <property type="term" value="F:glycine binding"/>
    <property type="evidence" value="ECO:0007669"/>
    <property type="project" value="TreeGrafter"/>
</dbReference>
<comment type="cofactor">
    <cofactor evidence="1 6 7">
        <name>pyridoxal 5'-phosphate</name>
        <dbReference type="ChEBI" id="CHEBI:597326"/>
    </cofactor>
</comment>
<evidence type="ECO:0000313" key="11">
    <source>
        <dbReference type="Proteomes" id="UP000383932"/>
    </source>
</evidence>
<feature type="domain" description="Glycine cleavage system P-protein N-terminal" evidence="8">
    <location>
        <begin position="107"/>
        <end position="554"/>
    </location>
</feature>
<comment type="catalytic activity">
    <reaction evidence="5 7">
        <text>N(6)-[(R)-lipoyl]-L-lysyl-[glycine-cleavage complex H protein] + glycine + H(+) = N(6)-[(R)-S(8)-aminomethyldihydrolipoyl]-L-lysyl-[glycine-cleavage complex H protein] + CO2</text>
        <dbReference type="Rhea" id="RHEA:24304"/>
        <dbReference type="Rhea" id="RHEA-COMP:10494"/>
        <dbReference type="Rhea" id="RHEA-COMP:10495"/>
        <dbReference type="ChEBI" id="CHEBI:15378"/>
        <dbReference type="ChEBI" id="CHEBI:16526"/>
        <dbReference type="ChEBI" id="CHEBI:57305"/>
        <dbReference type="ChEBI" id="CHEBI:83099"/>
        <dbReference type="ChEBI" id="CHEBI:83143"/>
        <dbReference type="EC" id="1.4.4.2"/>
    </reaction>
</comment>
<keyword evidence="4 7" id="KW-0560">Oxidoreductase</keyword>
<evidence type="ECO:0000313" key="10">
    <source>
        <dbReference type="EMBL" id="KAB5595065.1"/>
    </source>
</evidence>
<dbReference type="FunFam" id="3.40.640.10:FF:000005">
    <property type="entry name" value="Glycine dehydrogenase (decarboxylating), mitochondrial"/>
    <property type="match status" value="1"/>
</dbReference>
<keyword evidence="7" id="KW-0809">Transit peptide</keyword>
<evidence type="ECO:0000256" key="5">
    <source>
        <dbReference type="ARBA" id="ARBA00049026"/>
    </source>
</evidence>
<dbReference type="Gene3D" id="3.90.1150.10">
    <property type="entry name" value="Aspartate Aminotransferase, domain 1"/>
    <property type="match status" value="2"/>
</dbReference>
<evidence type="ECO:0000259" key="9">
    <source>
        <dbReference type="Pfam" id="PF21478"/>
    </source>
</evidence>
<evidence type="ECO:0000256" key="2">
    <source>
        <dbReference type="ARBA" id="ARBA00010756"/>
    </source>
</evidence>
<dbReference type="CDD" id="cd00613">
    <property type="entry name" value="GDC-P"/>
    <property type="match status" value="1"/>
</dbReference>
<dbReference type="PANTHER" id="PTHR11773:SF1">
    <property type="entry name" value="GLYCINE DEHYDROGENASE (DECARBOXYLATING), MITOCHONDRIAL"/>
    <property type="match status" value="1"/>
</dbReference>
<dbReference type="InterPro" id="IPR015422">
    <property type="entry name" value="PyrdxlP-dep_Trfase_small"/>
</dbReference>
<proteinExistence type="inferred from homology"/>
<reference evidence="10 11" key="1">
    <citation type="journal article" date="2019" name="Fungal Biol. Biotechnol.">
        <title>Draft genome sequence of fastidious pathogen Ceratobasidium theobromae, which causes vascular-streak dieback in Theobroma cacao.</title>
        <authorList>
            <person name="Ali S.S."/>
            <person name="Asman A."/>
            <person name="Shao J."/>
            <person name="Firmansyah A.P."/>
            <person name="Susilo A.W."/>
            <person name="Rosmana A."/>
            <person name="McMahon P."/>
            <person name="Junaid M."/>
            <person name="Guest D."/>
            <person name="Kheng T.Y."/>
            <person name="Meinhardt L.W."/>
            <person name="Bailey B.A."/>
        </authorList>
    </citation>
    <scope>NUCLEOTIDE SEQUENCE [LARGE SCALE GENOMIC DNA]</scope>
    <source>
        <strain evidence="10 11">CT2</strain>
    </source>
</reference>
<dbReference type="GO" id="GO:0004375">
    <property type="term" value="F:glycine dehydrogenase (decarboxylating) activity"/>
    <property type="evidence" value="ECO:0007669"/>
    <property type="project" value="UniProtKB-UniRule"/>
</dbReference>
<evidence type="ECO:0000256" key="3">
    <source>
        <dbReference type="ARBA" id="ARBA00022898"/>
    </source>
</evidence>
<feature type="domain" description="Glycine dehydrogenase C-terminal" evidence="9">
    <location>
        <begin position="936"/>
        <end position="1057"/>
    </location>
</feature>
<dbReference type="FunFam" id="3.90.1150.10:FF:000097">
    <property type="entry name" value="Glycine cleavage system P protein"/>
    <property type="match status" value="1"/>
</dbReference>
<evidence type="ECO:0000259" key="8">
    <source>
        <dbReference type="Pfam" id="PF02347"/>
    </source>
</evidence>
<comment type="caution">
    <text evidence="10">The sequence shown here is derived from an EMBL/GenBank/DDBJ whole genome shotgun (WGS) entry which is preliminary data.</text>
</comment>
<dbReference type="FunFam" id="3.40.640.10:FF:000224">
    <property type="entry name" value="Probable glycine dehydrogenase (decarboxylating) subunit 2"/>
    <property type="match status" value="1"/>
</dbReference>
<dbReference type="NCBIfam" id="TIGR00461">
    <property type="entry name" value="gcvP"/>
    <property type="match status" value="1"/>
</dbReference>
<dbReference type="GO" id="GO:0005739">
    <property type="term" value="C:mitochondrion"/>
    <property type="evidence" value="ECO:0007669"/>
    <property type="project" value="UniProtKB-SubCell"/>
</dbReference>
<keyword evidence="3 6" id="KW-0663">Pyridoxal phosphate</keyword>
<dbReference type="Pfam" id="PF02347">
    <property type="entry name" value="GDC-P"/>
    <property type="match status" value="1"/>
</dbReference>
<dbReference type="GO" id="GO:0019464">
    <property type="term" value="P:glycine decarboxylation via glycine cleavage system"/>
    <property type="evidence" value="ECO:0007669"/>
    <property type="project" value="TreeGrafter"/>
</dbReference>
<dbReference type="EMBL" id="SSOP01000013">
    <property type="protein sequence ID" value="KAB5595065.1"/>
    <property type="molecule type" value="Genomic_DNA"/>
</dbReference>
<dbReference type="PANTHER" id="PTHR11773">
    <property type="entry name" value="GLYCINE DEHYDROGENASE, DECARBOXYLATING"/>
    <property type="match status" value="1"/>
</dbReference>
<keyword evidence="11" id="KW-1185">Reference proteome</keyword>
<dbReference type="Pfam" id="PF21478">
    <property type="entry name" value="GcvP2_C"/>
    <property type="match status" value="1"/>
</dbReference>
<sequence length="1139" mass="122681">MKGHTAAGVAIGVALDGISNHLALPLEAARDHLRPTATSKMQFTMMHMVARTVPRLGRNTRLFPRLALRTTALSVRHVPLTPSIRHFSAPANLTGRPFLPLDNYPARHIGPNPSEAKQMLAAIGYDSMDAFVRDTVPDSIRVDPLAVSEHSIPALSESELLNRAEDIANMNEKKRSFIGMGYWNAVVPQVILRNIIENPSWYTPYTPYQPEIAQGRLESLINYQTMVASLTGLPIANASLLDEGTAAAEAMVMAFAHHGQKRNTFVVDQGVSPQSMAVLRTRAAGFGIRLVVGDVANLIGSGETRQIGNETVQLSDLAGVLVQYPDINGSIKNFSSLTRHLKSVSSGPAPLLACATELLALAVLTPPGELGFDIALGSSARFGVPVGYGGPHAAFFSVSEALKRKMPGRLVGRSRDATGRPAYRLALQTREQHIRREKATSNICTSQALLANVAAMYAVWHGAEGVRAIAERVLGMCAVLRGIIKTIDGMKVVNASGHFFDTLTIDAGSAQKAAKVHTEAAKRAYNLRVVDERTVGVTFDESVTEQELAEIASCFLIAGGKGPVAVHDLAQYIKAEIIQDPESPAPAHAPEAHPPTSDLLQSIPADLRRTSKILTQPVFNTHHSETELLRYIHALQEKDLSLTHAMIPLGSCTMKLNASAAMRPLTWPEFGGVHPFVQDGVKGWKVIIDELSRDLCTITGFAACSLQPNSGAAGEYAGLSVIRAYHASRGEEHRDICLIPASAHGTNPASAVMAGMKVVPVKNLPNGNLDLDDLREKAIKHKDRLGAFMITYPSTYGVFEPGVQEACKIIHDNGGQVYLDGESRLICLWTSIDSGGAGANLNAQIGLTNPAECGGDVCHLNLHKTFAIPHGGGGPGVGPICVASHLAPFLPSHPIITTGGSKAIEAVASAPYGSASVLLISWAYIKMLGGQGLSDASKLALLNANYIAHRLAGHYSLKYKNDKGRVAHELLIDLAEFEKKAGLKVMDFAKRLQDYGFHPPTCSWPISTAMLIEPTESESLHEIDRFCEAMIQIRKEVEDIISGAQPRDNNLIKNAPHPMSVIVSSEEEWNRPYSRAAAAYPLPWLKQRKFWPTVGRVDDGAWSSDLGEFADGLILFAAYGDVNLVCECPSVDELAEQGL</sequence>
<dbReference type="AlphaFoldDB" id="A0A5N5QTH2"/>
<feature type="modified residue" description="N6-(pyridoxal phosphate)lysine" evidence="6">
    <location>
        <position position="864"/>
    </location>
</feature>
<dbReference type="SUPFAM" id="SSF53383">
    <property type="entry name" value="PLP-dependent transferases"/>
    <property type="match status" value="2"/>
</dbReference>
<evidence type="ECO:0000256" key="6">
    <source>
        <dbReference type="PIRSR" id="PIRSR603437-50"/>
    </source>
</evidence>
<dbReference type="InterPro" id="IPR003437">
    <property type="entry name" value="GcvP"/>
</dbReference>
<comment type="similarity">
    <text evidence="2 7">Belongs to the GcvP family.</text>
</comment>
<comment type="subunit">
    <text evidence="7">The glycine cleavage system is composed of four proteins: P, T, L and H.</text>
</comment>
<dbReference type="GO" id="GO:0030170">
    <property type="term" value="F:pyridoxal phosphate binding"/>
    <property type="evidence" value="ECO:0007669"/>
    <property type="project" value="TreeGrafter"/>
</dbReference>
<accession>A0A5N5QTH2</accession>
<dbReference type="Gene3D" id="3.40.640.10">
    <property type="entry name" value="Type I PLP-dependent aspartate aminotransferase-like (Major domain)"/>
    <property type="match status" value="2"/>
</dbReference>
<dbReference type="InterPro" id="IPR049316">
    <property type="entry name" value="GDC-P_C"/>
</dbReference>
<organism evidence="10 11">
    <name type="scientific">Ceratobasidium theobromae</name>
    <dbReference type="NCBI Taxonomy" id="1582974"/>
    <lineage>
        <taxon>Eukaryota</taxon>
        <taxon>Fungi</taxon>
        <taxon>Dikarya</taxon>
        <taxon>Basidiomycota</taxon>
        <taxon>Agaricomycotina</taxon>
        <taxon>Agaricomycetes</taxon>
        <taxon>Cantharellales</taxon>
        <taxon>Ceratobasidiaceae</taxon>
        <taxon>Ceratobasidium</taxon>
    </lineage>
</organism>
<gene>
    <name evidence="10" type="ORF">CTheo_1526</name>
</gene>
<comment type="subcellular location">
    <subcellularLocation>
        <location evidence="7">Mitochondrion</location>
    </subcellularLocation>
</comment>
<evidence type="ECO:0000256" key="7">
    <source>
        <dbReference type="RuleBase" id="RU364056"/>
    </source>
</evidence>
<dbReference type="Proteomes" id="UP000383932">
    <property type="component" value="Unassembled WGS sequence"/>
</dbReference>